<dbReference type="CDD" id="cd00055">
    <property type="entry name" value="EGF_Lam"/>
    <property type="match status" value="1"/>
</dbReference>
<dbReference type="Gene3D" id="2.60.120.200">
    <property type="match status" value="2"/>
</dbReference>
<evidence type="ECO:0000256" key="9">
    <source>
        <dbReference type="ARBA" id="ARBA00022837"/>
    </source>
</evidence>
<dbReference type="Pfam" id="PF00008">
    <property type="entry name" value="EGF"/>
    <property type="match status" value="2"/>
</dbReference>
<dbReference type="Gene3D" id="4.10.1240.10">
    <property type="entry name" value="GPCR, family 2, extracellular hormone receptor domain"/>
    <property type="match status" value="1"/>
</dbReference>
<dbReference type="SMART" id="SM00008">
    <property type="entry name" value="HormR"/>
    <property type="match status" value="1"/>
</dbReference>
<dbReference type="GO" id="GO:0004930">
    <property type="term" value="F:G protein-coupled receptor activity"/>
    <property type="evidence" value="ECO:0007669"/>
    <property type="project" value="UniProtKB-KW"/>
</dbReference>
<feature type="domain" description="Cadherin" evidence="31">
    <location>
        <begin position="335"/>
        <end position="442"/>
    </location>
</feature>
<dbReference type="InterPro" id="IPR015919">
    <property type="entry name" value="Cadherin-like_sf"/>
</dbReference>
<dbReference type="InterPro" id="IPR056286">
    <property type="entry name" value="Cadherin_CELSR1-3_9th"/>
</dbReference>
<dbReference type="Pfam" id="PF00002">
    <property type="entry name" value="7tm_2"/>
    <property type="match status" value="1"/>
</dbReference>
<evidence type="ECO:0000259" key="29">
    <source>
        <dbReference type="PROSITE" id="PS50227"/>
    </source>
</evidence>
<dbReference type="GO" id="GO:0007166">
    <property type="term" value="P:cell surface receptor signaling pathway"/>
    <property type="evidence" value="ECO:0007669"/>
    <property type="project" value="InterPro"/>
</dbReference>
<feature type="transmembrane region" description="Helical" evidence="23">
    <location>
        <begin position="2645"/>
        <end position="2667"/>
    </location>
</feature>
<feature type="domain" description="Cadherin" evidence="31">
    <location>
        <begin position="978"/>
        <end position="1076"/>
    </location>
</feature>
<evidence type="ECO:0000256" key="14">
    <source>
        <dbReference type="ARBA" id="ARBA00023157"/>
    </source>
</evidence>
<feature type="compositionally biased region" description="Polar residues" evidence="22">
    <location>
        <begin position="2777"/>
        <end position="2787"/>
    </location>
</feature>
<keyword evidence="16" id="KW-0325">Glycoprotein</keyword>
<dbReference type="InterPro" id="IPR001879">
    <property type="entry name" value="GPCR_2_extracellular_dom"/>
</dbReference>
<dbReference type="Gene3D" id="2.60.220.50">
    <property type="match status" value="1"/>
</dbReference>
<dbReference type="GO" id="GO:0016324">
    <property type="term" value="C:apical plasma membrane"/>
    <property type="evidence" value="ECO:0007669"/>
    <property type="project" value="UniProtKB-SubCell"/>
</dbReference>
<feature type="compositionally biased region" description="Polar residues" evidence="22">
    <location>
        <begin position="3072"/>
        <end position="3097"/>
    </location>
</feature>
<dbReference type="PANTHER" id="PTHR24026:SF51">
    <property type="entry name" value="PROTOCADHERIN-LIKE WING POLARITY PROTEIN STAN"/>
    <property type="match status" value="1"/>
</dbReference>
<dbReference type="InterPro" id="IPR001791">
    <property type="entry name" value="Laminin_G"/>
</dbReference>
<proteinExistence type="predicted"/>
<feature type="domain" description="EGF-like" evidence="26">
    <location>
        <begin position="1637"/>
        <end position="1673"/>
    </location>
</feature>
<evidence type="ECO:0000259" key="31">
    <source>
        <dbReference type="PROSITE" id="PS50268"/>
    </source>
</evidence>
<feature type="domain" description="Cadherin" evidence="31">
    <location>
        <begin position="443"/>
        <end position="549"/>
    </location>
</feature>
<evidence type="ECO:0000256" key="11">
    <source>
        <dbReference type="ARBA" id="ARBA00022989"/>
    </source>
</evidence>
<keyword evidence="11 23" id="KW-1133">Transmembrane helix</keyword>
<evidence type="ECO:0000259" key="28">
    <source>
        <dbReference type="PROSITE" id="PS50221"/>
    </source>
</evidence>
<dbReference type="Gene3D" id="2.10.25.10">
    <property type="entry name" value="Laminin"/>
    <property type="match status" value="3"/>
</dbReference>
<dbReference type="Proteomes" id="UP001187531">
    <property type="component" value="Unassembled WGS sequence"/>
</dbReference>
<dbReference type="FunFam" id="2.60.120.200:FF:000173">
    <property type="entry name" value="Cadherin EGF LAG seven-pass G-type receptor"/>
    <property type="match status" value="1"/>
</dbReference>
<dbReference type="CDD" id="cd00110">
    <property type="entry name" value="LamG"/>
    <property type="match status" value="2"/>
</dbReference>
<reference evidence="32" key="1">
    <citation type="submission" date="2023-07" db="EMBL/GenBank/DDBJ databases">
        <title>Chromosome-level genome assembly of Artemia franciscana.</title>
        <authorList>
            <person name="Jo E."/>
        </authorList>
    </citation>
    <scope>NUCLEOTIDE SEQUENCE</scope>
    <source>
        <tissue evidence="32">Whole body</tissue>
    </source>
</reference>
<comment type="caution">
    <text evidence="32">The sequence shown here is derived from an EMBL/GenBank/DDBJ whole genome shotgun (WGS) entry which is preliminary data.</text>
</comment>
<dbReference type="PRINTS" id="PR00205">
    <property type="entry name" value="CADHERIN"/>
</dbReference>
<feature type="domain" description="EGF-like" evidence="26">
    <location>
        <begin position="1337"/>
        <end position="1373"/>
    </location>
</feature>
<feature type="domain" description="Cadherin" evidence="31">
    <location>
        <begin position="550"/>
        <end position="655"/>
    </location>
</feature>
<evidence type="ECO:0000256" key="2">
    <source>
        <dbReference type="ARBA" id="ARBA00004251"/>
    </source>
</evidence>
<dbReference type="InterPro" id="IPR000832">
    <property type="entry name" value="GPCR_2_secretin-like"/>
</dbReference>
<evidence type="ECO:0000256" key="20">
    <source>
        <dbReference type="PROSITE-ProRule" id="PRU00076"/>
    </source>
</evidence>
<evidence type="ECO:0000256" key="3">
    <source>
        <dbReference type="ARBA" id="ARBA00004651"/>
    </source>
</evidence>
<dbReference type="FunFam" id="4.10.1240.10:FF:000021">
    <property type="entry name" value="Cadherin EGF LAG seven-pass G-type receptor"/>
    <property type="match status" value="1"/>
</dbReference>
<feature type="compositionally biased region" description="Low complexity" evidence="22">
    <location>
        <begin position="3051"/>
        <end position="3065"/>
    </location>
</feature>
<feature type="region of interest" description="Disordered" evidence="22">
    <location>
        <begin position="2963"/>
        <end position="2990"/>
    </location>
</feature>
<evidence type="ECO:0000313" key="33">
    <source>
        <dbReference type="Proteomes" id="UP001187531"/>
    </source>
</evidence>
<keyword evidence="5 20" id="KW-0245">EGF-like domain</keyword>
<feature type="domain" description="EGF-like" evidence="26">
    <location>
        <begin position="1883"/>
        <end position="1922"/>
    </location>
</feature>
<dbReference type="SMART" id="SM00179">
    <property type="entry name" value="EGF_CA"/>
    <property type="match status" value="4"/>
</dbReference>
<feature type="domain" description="Laminin G" evidence="25">
    <location>
        <begin position="1677"/>
        <end position="1844"/>
    </location>
</feature>
<dbReference type="SUPFAM" id="SSF57196">
    <property type="entry name" value="EGF/Laminin"/>
    <property type="match status" value="2"/>
</dbReference>
<feature type="domain" description="G-protein coupled receptors family 2 profile 2" evidence="30">
    <location>
        <begin position="2456"/>
        <end position="2697"/>
    </location>
</feature>
<dbReference type="PROSITE" id="PS50261">
    <property type="entry name" value="G_PROTEIN_RECEP_F2_4"/>
    <property type="match status" value="1"/>
</dbReference>
<keyword evidence="8" id="KW-0677">Repeat</keyword>
<dbReference type="GO" id="GO:0048638">
    <property type="term" value="P:regulation of developmental growth"/>
    <property type="evidence" value="ECO:0007669"/>
    <property type="project" value="UniProtKB-ARBA"/>
</dbReference>
<dbReference type="PROSITE" id="PS01186">
    <property type="entry name" value="EGF_2"/>
    <property type="match status" value="1"/>
</dbReference>
<feature type="compositionally biased region" description="Low complexity" evidence="22">
    <location>
        <begin position="2752"/>
        <end position="2767"/>
    </location>
</feature>
<evidence type="ECO:0000256" key="23">
    <source>
        <dbReference type="SAM" id="Phobius"/>
    </source>
</evidence>
<comment type="caution">
    <text evidence="20">Lacks conserved residue(s) required for the propagation of feature annotation.</text>
</comment>
<dbReference type="InterPro" id="IPR002049">
    <property type="entry name" value="LE_dom"/>
</dbReference>
<evidence type="ECO:0000256" key="6">
    <source>
        <dbReference type="ARBA" id="ARBA00022692"/>
    </source>
</evidence>
<feature type="domain" description="Cadherin" evidence="31">
    <location>
        <begin position="232"/>
        <end position="334"/>
    </location>
</feature>
<dbReference type="InterPro" id="IPR020894">
    <property type="entry name" value="Cadherin_CS"/>
</dbReference>
<feature type="domain" description="EGF-like" evidence="26">
    <location>
        <begin position="1846"/>
        <end position="1880"/>
    </location>
</feature>
<feature type="compositionally biased region" description="Basic and acidic residues" evidence="22">
    <location>
        <begin position="2969"/>
        <end position="2979"/>
    </location>
</feature>
<dbReference type="PANTHER" id="PTHR24026">
    <property type="entry name" value="FAT ATYPICAL CADHERIN-RELATED"/>
    <property type="match status" value="1"/>
</dbReference>
<dbReference type="SUPFAM" id="SSF49313">
    <property type="entry name" value="Cadherin-like"/>
    <property type="match status" value="9"/>
</dbReference>
<dbReference type="GO" id="GO:0048468">
    <property type="term" value="P:cell development"/>
    <property type="evidence" value="ECO:0007669"/>
    <property type="project" value="UniProtKB-ARBA"/>
</dbReference>
<feature type="disulfide bond" evidence="20">
    <location>
        <begin position="1663"/>
        <end position="1672"/>
    </location>
</feature>
<feature type="transmembrane region" description="Helical" evidence="23">
    <location>
        <begin position="2532"/>
        <end position="2552"/>
    </location>
</feature>
<dbReference type="GO" id="GO:0005509">
    <property type="term" value="F:calcium ion binding"/>
    <property type="evidence" value="ECO:0007669"/>
    <property type="project" value="UniProtKB-UniRule"/>
</dbReference>
<keyword evidence="9 19" id="KW-0106">Calcium</keyword>
<protein>
    <submittedName>
        <fullName evidence="32">Uncharacterized protein</fullName>
    </submittedName>
</protein>
<feature type="domain" description="G-protein coupled receptors family 2 profile 1" evidence="29">
    <location>
        <begin position="2011"/>
        <end position="2085"/>
    </location>
</feature>
<keyword evidence="15" id="KW-0675">Receptor</keyword>
<dbReference type="Pfam" id="PF23592">
    <property type="entry name" value="Cadherin_CELSR2_9th"/>
    <property type="match status" value="1"/>
</dbReference>
<evidence type="ECO:0000256" key="16">
    <source>
        <dbReference type="ARBA" id="ARBA00023180"/>
    </source>
</evidence>
<feature type="disulfide bond" evidence="21">
    <location>
        <begin position="2000"/>
        <end position="2009"/>
    </location>
</feature>
<dbReference type="Gene3D" id="1.20.1070.10">
    <property type="entry name" value="Rhodopsin 7-helix transmembrane proteins"/>
    <property type="match status" value="1"/>
</dbReference>
<sequence length="3097" mass="341897">MKFHFGLYQQLATFLLFLLLLFAGPGWSFSFSSEKGNPQHIDLSLKWCKDNECKYRMNRKFSISGIFNHSDFPSETYDNKVIVKKIHDGSHSYVSFPVVLANNGENTANSAFSLTVSKSADQECFEKSEIVEELLNYFPKIVRSECMIKIFDYRSDRFAVEVNGGDLVSVSHQCIHDSYNIYLKGSYACNLNHYFFNIYPSDFTLELFLDPISQNGRKRRRRALKHNPLHFEQSLYIATIAEDKDPGFAVTTVSAKDGIGSIFHYSMVAVLDARSQKLFTIDQTSGTVTTISKLDRESMETHYFRITAVDESSRTATTTLQINVEDVNDHAPQFEQTLYETTVRESATIGSNVLTVRAIDQDTGQNAEIHYSILNPFGVNEAFRIDWKTGVITTRQTLDREQVAKYNLTIQASDQGPVSERQSTITHVLINLIDENDNYPQFTERTYNAEVPENIPWSTNPVIEKIRATDADTGANGAIRYSVIGGNTQGHFAIDSLTGDVSVVQPLDFESIRSYRLVIRAQDGGNPSRSNTTQLLISVKDINDHAPRFYSQIFQENVIENVPTGHSIVRVQAYDADDGVNAALTYKLGESEVDDLPFTVDSETGWVTTSRVLDREEGHHYEFQVVAKDGGEPSKSATASVVVHVQDQNDNDPVFEPHEYEAIIAEDAPPGTPVLSVTATDRDENPRIHYQLTGGNVRNRFSLTTQNGAGLLSVAQPLDYKQEKRFVLTITATDPGGRSDTATVFVNISDANTHAPSFETTPYSANVFEDIPVGTTVLVVCATDGDVGENARVTYSLSGDPVAEFTINPNTGAIITLKSLDREKTSAYLLTVTARDNGHPPLSDTTDVEIAVQDVNDNAPVFEKIHYKGNIEEDVPVGASVLQVSATDADQGLNGRLKYSLADNILGGSGAFIIDSASGILRTARPLDRETVPSYELTVFAIDRGSPELSSSALIHINVNDINDSPPVFEGDKIKLFIEENSPIGCKVGDIVASDADEGPNAVIQYAIIGGVDADSFTLVPRTDEGKAELLTRVELDYESPKKKYEIVVRASSPPLRTDVDVEINVVDVNDNAPILKNFKIIFNNYKNQFPSGPIGKVPVFDADVTDKLHFQILSGNKAELISLNSTTGMITLSSSLQDTNVPITAAMEVAVTDGLNEVRAEMQLSVLLVSNSMLYNSVTVRLADMTKEEFLSPLLTYFTEGLAAILPCSKDNVHIFSIQDDTDVPDRVLNVSFSVRAPDGDSFFSQQYLQEKIYLSRSTLAKLATVKVLPFDDTLCVREPCLNYEDCVSVLKFGNASYFIASDTVLFRPIYPVNTFACRCPAGFTGMQEHYACDVEINLCYSSPCQNGGTCLMKEGGYTCRCKPDFAGKTCEINIRKDVCQPGVCQSGSVCFPRETGVHSKCNSSIKGAGCLPKGIQCKNCTFPSDWVTETCDLKTRSFSKGAFLTFPALKQRYRFHIKLSFATRQKNGLLLYNGRYNGMHDFMALEVLNGNVKFSYSLGGEINDVVVNIPGGVSDGNWHTLTVDYVNMTATLAVDNCNTNIAIKFGSNLGSSWQCANQTRQILEARCIFLTEVCHRFFDLTAPLHIGGLPSLTNIYKVAGTGFEGCIKDVYIDHDLLNLNSFISNNGTTPGCPDKRNFCSSNPCKHGGRCKEGWSTYVCECPDGWGAKDCSEAIDPAKSLKGEGFITYVPGLRPVQFPYITSLSFRTREPSGLLVRLDAGSSTFTLQVLDGKIEYRINENASRIDSSPVSDGTWHNIEAKWMPGEIWISLDYGNHELTTTIPTEFRFQGAIISKISVGGLEDSHAEVMNYIGFHGCIKDVRSGNSKSVFLKGGKESKVQDGCPPFDGCTKQSCPSRTAICIDTWQGYTCQCQLGYVGADCISICELNPCENGASCVLDRTAPAGYRCICPSKKFSGDHCENIVQQTCPASWWGEPVCGPCDCDVSKGYNPSCNKTNGVCSCQDNRYQPEGVDQCLHCDCYSIGSFGSRCDPITGQCRCRPGVIGRMCDACPNPNAEVTLTGCEVIYDGCPKSFDAGVWWPRTPFGKEVLTECPVGSKGKSTRICQGEDLGWDRPNLFNCTSSPLLKTREMVSKLNSGALTMNAAIGQRLASLLSNGLNSTRHLYGADVLIAFETLLKILEHENKQQGLALSHRQDKSFIKNIIESASFILDPRLSAEWETIRELVSEGPEVLLEEIHRYSELLVRTQADTFTRPFLIVSPRIVFGLDTISAENIQAFEAVPKFLDHSFPDEPQAIIMIPEYSYETSKEVLSGVHLPKYDNIVRNSGLWDQKSSIIIPHETFGVKKTKEAGNVSTTSYTNFKVVVSYAFFKELGLLLPSAYELNLRQRWGVDMIAEKNLYFTILGGTEKGQVQKFQNSVNYKIWIDETDTRSNPQCVHWKFSEARWSREKCVTEFWDFTLTSISYINCSCVTTDAVTVVMNHIEPLALTEPSTAENVVTYFGLVTCLALLALSFLILCCLHGKATNTNTITKNIIGALFSTQLLYLVALKLRAPLISEEFMCKMMAIALQYTWLLVFTWIAISALHFYRMLTEIRDVDSGPMRCYYGLAYAVPATITILTVGVRADQYGTVVFCWLSVYESAAWGLVGPSCLLMLTSLGLFGIGLHAASTVKDHIEDYGSIRSYLWLGLVLLPMSGCLWSLALLNASENHSFLSYALSVMAIGMGLFMLFGYCLGNSRVRMRFQRSIAAVTGQKMPMEETMSRLGSSAPRSALAYQNGDHFRSSRRHVGISTNSTTSRSTVRTGSSPYRSDLGGLSESTASNSHSDSTYKKKLRRRKKHDTTRSQTELGGSETDTKQYYDTETNSDEDRTMYLASSHSSDEDDTTASLKRNSNSKQNGKPDSGKFVPNISGPLTVRPGIAENQLYSSPVSPLYATHDVTGGSLYSARDTETLNSPMYSTPGMLGQRQHPVKPVYSGPWQAQLQPPVIAYPQGSPRWLSERLSVTTQSDNEHNLSHDSRSSQVKSHTLNTSLSRISPEILNSSAKGSTVNLNASHGSSFEMNLESWKSRLQSAIESRLAERQDDNVLPDNSVSSSNEMTESSRSGSQEEETSPMSELNNLSEPQSSDFNDESSQQYV</sequence>
<dbReference type="GO" id="GO:0022603">
    <property type="term" value="P:regulation of anatomical structure morphogenesis"/>
    <property type="evidence" value="ECO:0007669"/>
    <property type="project" value="UniProtKB-ARBA"/>
</dbReference>
<dbReference type="FunFam" id="2.60.40.60:FF:000020">
    <property type="entry name" value="Dachsous cadherin-related 1b"/>
    <property type="match status" value="2"/>
</dbReference>
<name>A0AA88L9C8_ARTSF</name>
<evidence type="ECO:0000259" key="25">
    <source>
        <dbReference type="PROSITE" id="PS50025"/>
    </source>
</evidence>
<evidence type="ECO:0000259" key="27">
    <source>
        <dbReference type="PROSITE" id="PS50027"/>
    </source>
</evidence>
<feature type="chain" id="PRO_5041634609" evidence="24">
    <location>
        <begin position="29"/>
        <end position="3097"/>
    </location>
</feature>
<feature type="transmembrane region" description="Helical" evidence="23">
    <location>
        <begin position="2673"/>
        <end position="2696"/>
    </location>
</feature>
<dbReference type="Pfam" id="PF00028">
    <property type="entry name" value="Cadherin"/>
    <property type="match status" value="8"/>
</dbReference>
<dbReference type="SMART" id="SM00180">
    <property type="entry name" value="EGF_Lam"/>
    <property type="match status" value="1"/>
</dbReference>
<feature type="transmembrane region" description="Helical" evidence="23">
    <location>
        <begin position="2461"/>
        <end position="2483"/>
    </location>
</feature>
<keyword evidence="10" id="KW-0130">Cell adhesion</keyword>
<keyword evidence="17" id="KW-0807">Transducer</keyword>
<accession>A0AA88L9C8</accession>
<keyword evidence="33" id="KW-1185">Reference proteome</keyword>
<dbReference type="PROSITE" id="PS50221">
    <property type="entry name" value="GAIN_B"/>
    <property type="match status" value="1"/>
</dbReference>
<feature type="region of interest" description="Disordered" evidence="22">
    <location>
        <begin position="3038"/>
        <end position="3097"/>
    </location>
</feature>
<feature type="compositionally biased region" description="Polar residues" evidence="22">
    <location>
        <begin position="2846"/>
        <end position="2860"/>
    </location>
</feature>
<dbReference type="Pfam" id="PF02793">
    <property type="entry name" value="HRM"/>
    <property type="match status" value="1"/>
</dbReference>
<dbReference type="InterPro" id="IPR000742">
    <property type="entry name" value="EGF"/>
</dbReference>
<dbReference type="PROSITE" id="PS00232">
    <property type="entry name" value="CADHERIN_1"/>
    <property type="match status" value="5"/>
</dbReference>
<dbReference type="GO" id="GO:0035159">
    <property type="term" value="P:regulation of tube length, open tracheal system"/>
    <property type="evidence" value="ECO:0007669"/>
    <property type="project" value="UniProtKB-ARBA"/>
</dbReference>
<evidence type="ECO:0000256" key="5">
    <source>
        <dbReference type="ARBA" id="ARBA00022536"/>
    </source>
</evidence>
<feature type="domain" description="Cadherin" evidence="31">
    <location>
        <begin position="863"/>
        <end position="969"/>
    </location>
</feature>
<dbReference type="InterPro" id="IPR002126">
    <property type="entry name" value="Cadherin-like_dom"/>
</dbReference>
<feature type="domain" description="Laminin EGF-like" evidence="27">
    <location>
        <begin position="1979"/>
        <end position="2026"/>
    </location>
</feature>
<dbReference type="Pfam" id="PF16489">
    <property type="entry name" value="GAIN"/>
    <property type="match status" value="1"/>
</dbReference>
<feature type="disulfide bond" evidence="20">
    <location>
        <begin position="1363"/>
        <end position="1372"/>
    </location>
</feature>
<keyword evidence="4" id="KW-1003">Cell membrane</keyword>
<feature type="disulfide bond" evidence="21">
    <location>
        <begin position="1979"/>
        <end position="1991"/>
    </location>
</feature>
<dbReference type="CDD" id="cd00054">
    <property type="entry name" value="EGF_CA"/>
    <property type="match status" value="4"/>
</dbReference>
<dbReference type="SMART" id="SM00282">
    <property type="entry name" value="LamG"/>
    <property type="match status" value="2"/>
</dbReference>
<dbReference type="InterPro" id="IPR036445">
    <property type="entry name" value="GPCR_2_extracell_dom_sf"/>
</dbReference>
<dbReference type="FunFam" id="2.10.25.10:FF:000391">
    <property type="entry name" value="Weary, isoform C"/>
    <property type="match status" value="1"/>
</dbReference>
<feature type="region of interest" description="Disordered" evidence="22">
    <location>
        <begin position="2745"/>
        <end position="2871"/>
    </location>
</feature>
<feature type="domain" description="GAIN-B" evidence="28">
    <location>
        <begin position="2262"/>
        <end position="2447"/>
    </location>
</feature>
<dbReference type="PROSITE" id="PS50025">
    <property type="entry name" value="LAM_G_DOMAIN"/>
    <property type="match status" value="2"/>
</dbReference>
<dbReference type="PROSITE" id="PS50026">
    <property type="entry name" value="EGF_3"/>
    <property type="match status" value="4"/>
</dbReference>
<keyword evidence="6 23" id="KW-0812">Transmembrane</keyword>
<dbReference type="PROSITE" id="PS50027">
    <property type="entry name" value="EGF_LAM_2"/>
    <property type="match status" value="1"/>
</dbReference>
<keyword evidence="14 20" id="KW-1015">Disulfide bond</keyword>
<gene>
    <name evidence="32" type="ORF">QYM36_007364</name>
</gene>
<feature type="domain" description="Cadherin" evidence="31">
    <location>
        <begin position="656"/>
        <end position="758"/>
    </location>
</feature>
<dbReference type="InterPro" id="IPR001881">
    <property type="entry name" value="EGF-like_Ca-bd_dom"/>
</dbReference>
<evidence type="ECO:0000259" key="26">
    <source>
        <dbReference type="PROSITE" id="PS50026"/>
    </source>
</evidence>
<feature type="signal peptide" evidence="24">
    <location>
        <begin position="1"/>
        <end position="28"/>
    </location>
</feature>
<feature type="transmembrane region" description="Helical" evidence="23">
    <location>
        <begin position="2604"/>
        <end position="2624"/>
    </location>
</feature>
<evidence type="ECO:0000256" key="4">
    <source>
        <dbReference type="ARBA" id="ARBA00022475"/>
    </source>
</evidence>
<dbReference type="Pfam" id="PF00053">
    <property type="entry name" value="EGF_laminin"/>
    <property type="match status" value="1"/>
</dbReference>
<dbReference type="InterPro" id="IPR057244">
    <property type="entry name" value="GAIN_B"/>
</dbReference>
<dbReference type="GO" id="GO:0016339">
    <property type="term" value="P:calcium-dependent cell-cell adhesion via plasma membrane cell adhesion molecules"/>
    <property type="evidence" value="ECO:0007669"/>
    <property type="project" value="UniProtKB-ARBA"/>
</dbReference>
<evidence type="ECO:0000259" key="30">
    <source>
        <dbReference type="PROSITE" id="PS50261"/>
    </source>
</evidence>
<feature type="domain" description="Cadherin" evidence="31">
    <location>
        <begin position="759"/>
        <end position="862"/>
    </location>
</feature>
<evidence type="ECO:0000256" key="12">
    <source>
        <dbReference type="ARBA" id="ARBA00023040"/>
    </source>
</evidence>
<dbReference type="FunFam" id="2.60.40.60:FF:000013">
    <property type="entry name" value="Cadherin EGF LAG seven-pass G-type receptor"/>
    <property type="match status" value="1"/>
</dbReference>
<feature type="domain" description="Laminin G" evidence="25">
    <location>
        <begin position="1435"/>
        <end position="1634"/>
    </location>
</feature>
<feature type="disulfide bond" evidence="21">
    <location>
        <begin position="1981"/>
        <end position="1998"/>
    </location>
</feature>
<dbReference type="FunFam" id="2.60.40.60:FF:000005">
    <property type="entry name" value="Protocadherin 9"/>
    <property type="match status" value="1"/>
</dbReference>
<dbReference type="SUPFAM" id="SSF49899">
    <property type="entry name" value="Concanavalin A-like lectins/glucanases"/>
    <property type="match status" value="2"/>
</dbReference>
<evidence type="ECO:0000256" key="17">
    <source>
        <dbReference type="ARBA" id="ARBA00023224"/>
    </source>
</evidence>
<dbReference type="GO" id="GO:0042067">
    <property type="term" value="P:establishment of ommatidial planar polarity"/>
    <property type="evidence" value="ECO:0007669"/>
    <property type="project" value="UniProtKB-ARBA"/>
</dbReference>
<evidence type="ECO:0000256" key="24">
    <source>
        <dbReference type="SAM" id="SignalP"/>
    </source>
</evidence>
<feature type="compositionally biased region" description="Basic residues" evidence="22">
    <location>
        <begin position="2791"/>
        <end position="2801"/>
    </location>
</feature>
<feature type="transmembrane region" description="Helical" evidence="23">
    <location>
        <begin position="2495"/>
        <end position="2512"/>
    </location>
</feature>
<dbReference type="Gene3D" id="2.170.300.10">
    <property type="entry name" value="Tie2 ligand-binding domain superfamily"/>
    <property type="match status" value="1"/>
</dbReference>
<dbReference type="Pfam" id="PF02210">
    <property type="entry name" value="Laminin_G_2"/>
    <property type="match status" value="2"/>
</dbReference>
<dbReference type="CDD" id="cd11304">
    <property type="entry name" value="Cadherin_repeat"/>
    <property type="match status" value="8"/>
</dbReference>
<dbReference type="GO" id="GO:0007156">
    <property type="term" value="P:homophilic cell adhesion via plasma membrane adhesion molecules"/>
    <property type="evidence" value="ECO:0007669"/>
    <property type="project" value="InterPro"/>
</dbReference>
<dbReference type="InterPro" id="IPR017981">
    <property type="entry name" value="GPCR_2-like_7TM"/>
</dbReference>
<dbReference type="FunFam" id="2.60.40.60:FF:000010">
    <property type="entry name" value="Cadherin EGF LAG seven-pass G-type receptor 3"/>
    <property type="match status" value="1"/>
</dbReference>
<dbReference type="SMART" id="SM00181">
    <property type="entry name" value="EGF"/>
    <property type="match status" value="5"/>
</dbReference>
<evidence type="ECO:0000256" key="1">
    <source>
        <dbReference type="ARBA" id="ARBA00004221"/>
    </source>
</evidence>
<dbReference type="PROSITE" id="PS50268">
    <property type="entry name" value="CADHERIN_2"/>
    <property type="match status" value="8"/>
</dbReference>
<dbReference type="FunFam" id="2.60.40.60:FF:000029">
    <property type="entry name" value="Cadherin EGF LAG seven-pass G-type receptor 3"/>
    <property type="match status" value="1"/>
</dbReference>
<dbReference type="InterPro" id="IPR013320">
    <property type="entry name" value="ConA-like_dom_sf"/>
</dbReference>
<dbReference type="Gene3D" id="2.60.40.60">
    <property type="entry name" value="Cadherins"/>
    <property type="match status" value="9"/>
</dbReference>
<dbReference type="FunFam" id="2.60.40.60:FF:000044">
    <property type="entry name" value="Cadherin, EGF LAG seven-pass G-type receptor 3"/>
    <property type="match status" value="1"/>
</dbReference>
<organism evidence="32 33">
    <name type="scientific">Artemia franciscana</name>
    <name type="common">Brine shrimp</name>
    <name type="synonym">Artemia sanfranciscana</name>
    <dbReference type="NCBI Taxonomy" id="6661"/>
    <lineage>
        <taxon>Eukaryota</taxon>
        <taxon>Metazoa</taxon>
        <taxon>Ecdysozoa</taxon>
        <taxon>Arthropoda</taxon>
        <taxon>Crustacea</taxon>
        <taxon>Branchiopoda</taxon>
        <taxon>Anostraca</taxon>
        <taxon>Artemiidae</taxon>
        <taxon>Artemia</taxon>
    </lineage>
</organism>
<dbReference type="SMART" id="SM00112">
    <property type="entry name" value="CA"/>
    <property type="match status" value="8"/>
</dbReference>
<dbReference type="EMBL" id="JAVRJZ010000011">
    <property type="protein sequence ID" value="KAK2717221.1"/>
    <property type="molecule type" value="Genomic_DNA"/>
</dbReference>
<evidence type="ECO:0000256" key="19">
    <source>
        <dbReference type="PROSITE-ProRule" id="PRU00043"/>
    </source>
</evidence>
<evidence type="ECO:0000256" key="10">
    <source>
        <dbReference type="ARBA" id="ARBA00022889"/>
    </source>
</evidence>
<dbReference type="InterPro" id="IPR032471">
    <property type="entry name" value="AGRL2-4_GAIN_subdom_A"/>
</dbReference>
<dbReference type="PROSITE" id="PS00022">
    <property type="entry name" value="EGF_1"/>
    <property type="match status" value="1"/>
</dbReference>
<evidence type="ECO:0000256" key="22">
    <source>
        <dbReference type="SAM" id="MobiDB-lite"/>
    </source>
</evidence>
<dbReference type="FunFam" id="2.10.25.10:FF:000011">
    <property type="entry name" value="Cadherin EGF LAG seven-pass G-type receptor"/>
    <property type="match status" value="1"/>
</dbReference>
<evidence type="ECO:0000256" key="7">
    <source>
        <dbReference type="ARBA" id="ARBA00022729"/>
    </source>
</evidence>
<evidence type="ECO:0000256" key="8">
    <source>
        <dbReference type="ARBA" id="ARBA00022737"/>
    </source>
</evidence>
<keyword evidence="13 23" id="KW-0472">Membrane</keyword>
<keyword evidence="7 24" id="KW-0732">Signal</keyword>
<comment type="subcellular location">
    <subcellularLocation>
        <location evidence="1">Apical cell membrane</location>
    </subcellularLocation>
    <subcellularLocation>
        <location evidence="3">Cell membrane</location>
        <topology evidence="3">Multi-pass membrane protein</topology>
    </subcellularLocation>
    <subcellularLocation>
        <location evidence="2">Cell membrane</location>
        <topology evidence="2">Single-pass type I membrane protein</topology>
    </subcellularLocation>
</comment>
<keyword evidence="12" id="KW-0297">G-protein coupled receptor</keyword>
<evidence type="ECO:0000256" key="21">
    <source>
        <dbReference type="PROSITE-ProRule" id="PRU00460"/>
    </source>
</evidence>
<evidence type="ECO:0000256" key="15">
    <source>
        <dbReference type="ARBA" id="ARBA00023170"/>
    </source>
</evidence>
<dbReference type="InterPro" id="IPR046338">
    <property type="entry name" value="GAIN_dom_sf"/>
</dbReference>
<feature type="transmembrane region" description="Helical" evidence="23">
    <location>
        <begin position="2564"/>
        <end position="2584"/>
    </location>
</feature>
<keyword evidence="18 21" id="KW-0424">Laminin EGF-like domain</keyword>
<evidence type="ECO:0000313" key="32">
    <source>
        <dbReference type="EMBL" id="KAK2717221.1"/>
    </source>
</evidence>
<dbReference type="PROSITE" id="PS50227">
    <property type="entry name" value="G_PROTEIN_RECEP_F2_3"/>
    <property type="match status" value="1"/>
</dbReference>
<dbReference type="GO" id="GO:0051239">
    <property type="term" value="P:regulation of multicellular organismal process"/>
    <property type="evidence" value="ECO:0007669"/>
    <property type="project" value="UniProtKB-ARBA"/>
</dbReference>
<feature type="compositionally biased region" description="Polar residues" evidence="22">
    <location>
        <begin position="2980"/>
        <end position="2990"/>
    </location>
</feature>
<evidence type="ECO:0000256" key="13">
    <source>
        <dbReference type="ARBA" id="ARBA00023136"/>
    </source>
</evidence>
<evidence type="ECO:0000256" key="18">
    <source>
        <dbReference type="ARBA" id="ARBA00023292"/>
    </source>
</evidence>